<dbReference type="Proteomes" id="UP000433788">
    <property type="component" value="Unassembled WGS sequence"/>
</dbReference>
<dbReference type="Gene3D" id="3.40.50.1980">
    <property type="entry name" value="Nitrogenase molybdenum iron protein domain"/>
    <property type="match status" value="2"/>
</dbReference>
<proteinExistence type="inferred from homology"/>
<dbReference type="GO" id="GO:0030313">
    <property type="term" value="C:cell envelope"/>
    <property type="evidence" value="ECO:0007669"/>
    <property type="project" value="UniProtKB-SubCell"/>
</dbReference>
<protein>
    <submittedName>
        <fullName evidence="7">Manganese transporter</fullName>
    </submittedName>
</protein>
<dbReference type="InterPro" id="IPR006127">
    <property type="entry name" value="ZnuA-like"/>
</dbReference>
<evidence type="ECO:0000256" key="6">
    <source>
        <dbReference type="RuleBase" id="RU003512"/>
    </source>
</evidence>
<comment type="similarity">
    <text evidence="2 6">Belongs to the bacterial solute-binding protein 9 family.</text>
</comment>
<accession>A0A6N7QTH6</accession>
<sequence length="327" mass="35270">MHAAAWRLSFTIAIVIGLLGFSLTSTATENRPLRVLATVGMIGDIAQQVAGDCAAVETLLPPGTDPHYYEATPRAVRALDTAELIFYVDKTLEERLGGILENFSRRTPTVGLARATYDSTDLLLEAPGTLDPHLWMDANRWGQIAPVIAEAIAEQRPDCAETMMANAITYQTQLAALDDWIKTSIGSIPEKQRMLVTAHDAFYYYAEAYSITASEAIEGISTESEASIGDIRAVAQFVVDNAVPAVFVESTISPRTIEALVAEATAMGHEVVIGGTLFSDSLGESNSAEGTYIGMLRANTQQITVALGGTLAPWPSELTEWATRWNK</sequence>
<dbReference type="GO" id="GO:0046872">
    <property type="term" value="F:metal ion binding"/>
    <property type="evidence" value="ECO:0007669"/>
    <property type="project" value="UniProtKB-KW"/>
</dbReference>
<dbReference type="PANTHER" id="PTHR42953:SF1">
    <property type="entry name" value="METAL-BINDING PROTEIN HI_0362-RELATED"/>
    <property type="match status" value="1"/>
</dbReference>
<dbReference type="EMBL" id="WJPP01000004">
    <property type="protein sequence ID" value="MRH78693.1"/>
    <property type="molecule type" value="Genomic_DNA"/>
</dbReference>
<evidence type="ECO:0000256" key="4">
    <source>
        <dbReference type="ARBA" id="ARBA00022723"/>
    </source>
</evidence>
<dbReference type="AlphaFoldDB" id="A0A6N7QTH6"/>
<dbReference type="GO" id="GO:0030001">
    <property type="term" value="P:metal ion transport"/>
    <property type="evidence" value="ECO:0007669"/>
    <property type="project" value="InterPro"/>
</dbReference>
<dbReference type="Pfam" id="PF01297">
    <property type="entry name" value="ZnuA"/>
    <property type="match status" value="1"/>
</dbReference>
<dbReference type="SUPFAM" id="SSF53807">
    <property type="entry name" value="Helical backbone' metal receptor"/>
    <property type="match status" value="1"/>
</dbReference>
<dbReference type="InterPro" id="IPR050492">
    <property type="entry name" value="Bact_metal-bind_prot9"/>
</dbReference>
<keyword evidence="5" id="KW-0732">Signal</keyword>
<dbReference type="PRINTS" id="PR00691">
    <property type="entry name" value="ADHESINB"/>
</dbReference>
<keyword evidence="3 6" id="KW-0813">Transport</keyword>
<keyword evidence="8" id="KW-1185">Reference proteome</keyword>
<evidence type="ECO:0000313" key="7">
    <source>
        <dbReference type="EMBL" id="MRH78693.1"/>
    </source>
</evidence>
<dbReference type="InterPro" id="IPR006128">
    <property type="entry name" value="Lipoprotein_PsaA-like"/>
</dbReference>
<dbReference type="GO" id="GO:0007155">
    <property type="term" value="P:cell adhesion"/>
    <property type="evidence" value="ECO:0007669"/>
    <property type="project" value="InterPro"/>
</dbReference>
<gene>
    <name evidence="7" type="ORF">GH984_08235</name>
</gene>
<evidence type="ECO:0000256" key="2">
    <source>
        <dbReference type="ARBA" id="ARBA00011028"/>
    </source>
</evidence>
<dbReference type="RefSeq" id="WP_153719733.1">
    <property type="nucleotide sequence ID" value="NZ_WJPP01000004.1"/>
</dbReference>
<evidence type="ECO:0000313" key="8">
    <source>
        <dbReference type="Proteomes" id="UP000433788"/>
    </source>
</evidence>
<comment type="caution">
    <text evidence="7">The sequence shown here is derived from an EMBL/GenBank/DDBJ whole genome shotgun (WGS) entry which is preliminary data.</text>
</comment>
<dbReference type="PANTHER" id="PTHR42953">
    <property type="entry name" value="HIGH-AFFINITY ZINC UPTAKE SYSTEM PROTEIN ZNUA-RELATED"/>
    <property type="match status" value="1"/>
</dbReference>
<keyword evidence="4" id="KW-0479">Metal-binding</keyword>
<organism evidence="7 8">
    <name type="scientific">Spiribacter salilacus</name>
    <dbReference type="NCBI Taxonomy" id="2664894"/>
    <lineage>
        <taxon>Bacteria</taxon>
        <taxon>Pseudomonadati</taxon>
        <taxon>Pseudomonadota</taxon>
        <taxon>Gammaproteobacteria</taxon>
        <taxon>Chromatiales</taxon>
        <taxon>Ectothiorhodospiraceae</taxon>
        <taxon>Spiribacter</taxon>
    </lineage>
</organism>
<reference evidence="7 8" key="1">
    <citation type="submission" date="2019-11" db="EMBL/GenBank/DDBJ databases">
        <authorList>
            <person name="Zhang X.Y."/>
        </authorList>
    </citation>
    <scope>NUCLEOTIDE SEQUENCE [LARGE SCALE GENOMIC DNA]</scope>
    <source>
        <strain evidence="7 8">C176</strain>
    </source>
</reference>
<name>A0A6N7QTH6_9GAMM</name>
<dbReference type="PRINTS" id="PR00690">
    <property type="entry name" value="ADHESNFAMILY"/>
</dbReference>
<evidence type="ECO:0000256" key="3">
    <source>
        <dbReference type="ARBA" id="ARBA00022448"/>
    </source>
</evidence>
<dbReference type="InterPro" id="IPR006129">
    <property type="entry name" value="AdhesinB"/>
</dbReference>
<evidence type="ECO:0000256" key="5">
    <source>
        <dbReference type="ARBA" id="ARBA00022729"/>
    </source>
</evidence>
<evidence type="ECO:0000256" key="1">
    <source>
        <dbReference type="ARBA" id="ARBA00004196"/>
    </source>
</evidence>
<comment type="subcellular location">
    <subcellularLocation>
        <location evidence="1">Cell envelope</location>
    </subcellularLocation>
</comment>